<name>A0A6B1DW66_9CHLR</name>
<dbReference type="Gene3D" id="3.40.50.410">
    <property type="entry name" value="von Willebrand factor, type A domain"/>
    <property type="match status" value="1"/>
</dbReference>
<reference evidence="3" key="1">
    <citation type="submission" date="2019-09" db="EMBL/GenBank/DDBJ databases">
        <title>Characterisation of the sponge microbiome using genome-centric metagenomics.</title>
        <authorList>
            <person name="Engelberts J.P."/>
            <person name="Robbins S.J."/>
            <person name="De Goeij J.M."/>
            <person name="Aranda M."/>
            <person name="Bell S.C."/>
            <person name="Webster N.S."/>
        </authorList>
    </citation>
    <scope>NUCLEOTIDE SEQUENCE</scope>
    <source>
        <strain evidence="3">SB0662_bin_9</strain>
    </source>
</reference>
<dbReference type="SMART" id="SM00327">
    <property type="entry name" value="VWA"/>
    <property type="match status" value="1"/>
</dbReference>
<dbReference type="AlphaFoldDB" id="A0A6B1DW66"/>
<dbReference type="PANTHER" id="PTHR10579:SF43">
    <property type="entry name" value="ZINC FINGER (C3HC4-TYPE RING FINGER) FAMILY PROTEIN"/>
    <property type="match status" value="1"/>
</dbReference>
<dbReference type="Pfam" id="PF00092">
    <property type="entry name" value="VWA"/>
    <property type="match status" value="1"/>
</dbReference>
<evidence type="ECO:0000313" key="3">
    <source>
        <dbReference type="EMBL" id="MYD90912.1"/>
    </source>
</evidence>
<dbReference type="EMBL" id="VXPY01000081">
    <property type="protein sequence ID" value="MYD90912.1"/>
    <property type="molecule type" value="Genomic_DNA"/>
</dbReference>
<dbReference type="PANTHER" id="PTHR10579">
    <property type="entry name" value="CALCIUM-ACTIVATED CHLORIDE CHANNEL REGULATOR"/>
    <property type="match status" value="1"/>
</dbReference>
<comment type="caution">
    <text evidence="3">The sequence shown here is derived from an EMBL/GenBank/DDBJ whole genome shotgun (WGS) entry which is preliminary data.</text>
</comment>
<dbReference type="PROSITE" id="PS50234">
    <property type="entry name" value="VWFA"/>
    <property type="match status" value="1"/>
</dbReference>
<evidence type="ECO:0000259" key="2">
    <source>
        <dbReference type="PROSITE" id="PS50234"/>
    </source>
</evidence>
<protein>
    <submittedName>
        <fullName evidence="3">VWA domain-containing protein</fullName>
    </submittedName>
</protein>
<sequence>MLTVTVKSHKEFFTPHTPNQRLFLQLSAAPNWGTAQHRPDLSIVFVIDTSGSMRDRATSRSGPKLTKLELVMQSVEGVLDSAGLQDGDRLALVSFDDETRVNVPFVPASRRARLRAAVHSLNQYSGGTLMGAGMLEAYELLKQESGSQRVILLTDGETMDADLVEEMGRKLHDLQVPVTAIGVGEFNEAILTGVADQTQGRVLDVVAGEVDPQSPSIAVGQLPEAILDEVRQAQREVVTDMALTCRTVKGVTVNRITRVAPQQNEVDVTGRPYLLGNAAHGEETTFIVECTLPERPSNRMRLAQLGLTYQVPGADYRGEADPVDVVVEYTTDQARLAELDHGVLQWVQQRNVEGIIKRAAAEANSDPAAAAKTLRLAQNLTQKLGNSNMTKVLDKALDELQTNKTISLGTAKTMRMGSKTQTLRATESDALPSSEEIRKLTGA</sequence>
<feature type="region of interest" description="Disordered" evidence="1">
    <location>
        <begin position="417"/>
        <end position="443"/>
    </location>
</feature>
<accession>A0A6B1DW66</accession>
<dbReference type="CDD" id="cd00198">
    <property type="entry name" value="vWFA"/>
    <property type="match status" value="1"/>
</dbReference>
<organism evidence="3">
    <name type="scientific">Caldilineaceae bacterium SB0662_bin_9</name>
    <dbReference type="NCBI Taxonomy" id="2605258"/>
    <lineage>
        <taxon>Bacteria</taxon>
        <taxon>Bacillati</taxon>
        <taxon>Chloroflexota</taxon>
        <taxon>Caldilineae</taxon>
        <taxon>Caldilineales</taxon>
        <taxon>Caldilineaceae</taxon>
    </lineage>
</organism>
<dbReference type="InterPro" id="IPR051266">
    <property type="entry name" value="CLCR"/>
</dbReference>
<dbReference type="SUPFAM" id="SSF53300">
    <property type="entry name" value="vWA-like"/>
    <property type="match status" value="1"/>
</dbReference>
<evidence type="ECO:0000256" key="1">
    <source>
        <dbReference type="SAM" id="MobiDB-lite"/>
    </source>
</evidence>
<proteinExistence type="predicted"/>
<dbReference type="InterPro" id="IPR036465">
    <property type="entry name" value="vWFA_dom_sf"/>
</dbReference>
<gene>
    <name evidence="3" type="ORF">F4Y08_11360</name>
</gene>
<feature type="domain" description="VWFA" evidence="2">
    <location>
        <begin position="42"/>
        <end position="230"/>
    </location>
</feature>
<dbReference type="InterPro" id="IPR002035">
    <property type="entry name" value="VWF_A"/>
</dbReference>